<keyword evidence="4" id="KW-0325">Glycoprotein</keyword>
<evidence type="ECO:0000256" key="6">
    <source>
        <dbReference type="SAM" id="SignalP"/>
    </source>
</evidence>
<dbReference type="STRING" id="947166.A0A1D1US56"/>
<keyword evidence="8" id="KW-1185">Reference proteome</keyword>
<keyword evidence="5" id="KW-0812">Transmembrane</keyword>
<name>A0A1D1US56_RAMVA</name>
<feature type="chain" id="PRO_5008897547" description="Peroxidase" evidence="6">
    <location>
        <begin position="27"/>
        <end position="204"/>
    </location>
</feature>
<gene>
    <name evidence="7" type="primary">RvY_03636</name>
    <name evidence="7" type="synonym">RvY_03636.1</name>
    <name evidence="7" type="ORF">RvY_03636-1</name>
</gene>
<reference evidence="7 8" key="1">
    <citation type="journal article" date="2016" name="Nat. Commun.">
        <title>Extremotolerant tardigrade genome and improved radiotolerance of human cultured cells by tardigrade-unique protein.</title>
        <authorList>
            <person name="Hashimoto T."/>
            <person name="Horikawa D.D."/>
            <person name="Saito Y."/>
            <person name="Kuwahara H."/>
            <person name="Kozuka-Hata H."/>
            <person name="Shin-I T."/>
            <person name="Minakuchi Y."/>
            <person name="Ohishi K."/>
            <person name="Motoyama A."/>
            <person name="Aizu T."/>
            <person name="Enomoto A."/>
            <person name="Kondo K."/>
            <person name="Tanaka S."/>
            <person name="Hara Y."/>
            <person name="Koshikawa S."/>
            <person name="Sagara H."/>
            <person name="Miura T."/>
            <person name="Yokobori S."/>
            <person name="Miyagawa K."/>
            <person name="Suzuki Y."/>
            <person name="Kubo T."/>
            <person name="Oyama M."/>
            <person name="Kohara Y."/>
            <person name="Fujiyama A."/>
            <person name="Arakawa K."/>
            <person name="Katayama T."/>
            <person name="Toyoda A."/>
            <person name="Kunieda T."/>
        </authorList>
    </citation>
    <scope>NUCLEOTIDE SEQUENCE [LARGE SCALE GENOMIC DNA]</scope>
    <source>
        <strain evidence="7 8">YOKOZUNA-1</strain>
    </source>
</reference>
<dbReference type="GO" id="GO:0004601">
    <property type="term" value="F:peroxidase activity"/>
    <property type="evidence" value="ECO:0007669"/>
    <property type="project" value="UniProtKB-KW"/>
</dbReference>
<protein>
    <recommendedName>
        <fullName evidence="9">Peroxidase</fullName>
    </recommendedName>
</protein>
<accession>A0A1D1US56</accession>
<evidence type="ECO:0000256" key="3">
    <source>
        <dbReference type="ARBA" id="ARBA00022559"/>
    </source>
</evidence>
<keyword evidence="6" id="KW-0732">Signal</keyword>
<feature type="signal peptide" evidence="6">
    <location>
        <begin position="1"/>
        <end position="26"/>
    </location>
</feature>
<comment type="subcellular location">
    <subcellularLocation>
        <location evidence="1">Secreted</location>
    </subcellularLocation>
</comment>
<keyword evidence="3" id="KW-0560">Oxidoreductase</keyword>
<evidence type="ECO:0000313" key="7">
    <source>
        <dbReference type="EMBL" id="GAU91370.1"/>
    </source>
</evidence>
<dbReference type="GO" id="GO:0006979">
    <property type="term" value="P:response to oxidative stress"/>
    <property type="evidence" value="ECO:0007669"/>
    <property type="project" value="InterPro"/>
</dbReference>
<keyword evidence="2" id="KW-0964">Secreted</keyword>
<dbReference type="PANTHER" id="PTHR11475:SF4">
    <property type="entry name" value="CHORION PEROXIDASE"/>
    <property type="match status" value="1"/>
</dbReference>
<evidence type="ECO:0000313" key="8">
    <source>
        <dbReference type="Proteomes" id="UP000186922"/>
    </source>
</evidence>
<evidence type="ECO:0000256" key="4">
    <source>
        <dbReference type="ARBA" id="ARBA00023180"/>
    </source>
</evidence>
<dbReference type="Proteomes" id="UP000186922">
    <property type="component" value="Unassembled WGS sequence"/>
</dbReference>
<evidence type="ECO:0000256" key="5">
    <source>
        <dbReference type="SAM" id="Phobius"/>
    </source>
</evidence>
<dbReference type="GO" id="GO:0020037">
    <property type="term" value="F:heme binding"/>
    <property type="evidence" value="ECO:0007669"/>
    <property type="project" value="InterPro"/>
</dbReference>
<dbReference type="SUPFAM" id="SSF48113">
    <property type="entry name" value="Heme-dependent peroxidases"/>
    <property type="match status" value="1"/>
</dbReference>
<proteinExistence type="predicted"/>
<dbReference type="OrthoDB" id="6380773at2759"/>
<organism evidence="7 8">
    <name type="scientific">Ramazzottius varieornatus</name>
    <name type="common">Water bear</name>
    <name type="synonym">Tardigrade</name>
    <dbReference type="NCBI Taxonomy" id="947166"/>
    <lineage>
        <taxon>Eukaryota</taxon>
        <taxon>Metazoa</taxon>
        <taxon>Ecdysozoa</taxon>
        <taxon>Tardigrada</taxon>
        <taxon>Eutardigrada</taxon>
        <taxon>Parachela</taxon>
        <taxon>Hypsibioidea</taxon>
        <taxon>Ramazzottiidae</taxon>
        <taxon>Ramazzottius</taxon>
    </lineage>
</organism>
<comment type="caution">
    <text evidence="7">The sequence shown here is derived from an EMBL/GenBank/DDBJ whole genome shotgun (WGS) entry which is preliminary data.</text>
</comment>
<keyword evidence="5" id="KW-0472">Membrane</keyword>
<evidence type="ECO:0008006" key="9">
    <source>
        <dbReference type="Google" id="ProtNLM"/>
    </source>
</evidence>
<dbReference type="Gene3D" id="1.10.640.10">
    <property type="entry name" value="Haem peroxidase domain superfamily, animal type"/>
    <property type="match status" value="1"/>
</dbReference>
<dbReference type="InterPro" id="IPR010255">
    <property type="entry name" value="Haem_peroxidase_sf"/>
</dbReference>
<dbReference type="PROSITE" id="PS50292">
    <property type="entry name" value="PEROXIDASE_3"/>
    <property type="match status" value="1"/>
</dbReference>
<evidence type="ECO:0000256" key="1">
    <source>
        <dbReference type="ARBA" id="ARBA00004613"/>
    </source>
</evidence>
<keyword evidence="3" id="KW-0575">Peroxidase</keyword>
<keyword evidence="5" id="KW-1133">Transmembrane helix</keyword>
<dbReference type="InterPro" id="IPR019791">
    <property type="entry name" value="Haem_peroxidase_animal"/>
</dbReference>
<dbReference type="InterPro" id="IPR037120">
    <property type="entry name" value="Haem_peroxidase_sf_animal"/>
</dbReference>
<dbReference type="AlphaFoldDB" id="A0A1D1US56"/>
<sequence>MAPFRNIRSVLPIWVLLTISIETSDGRRAPPVSQGPDGAEGIEFPVLADAKLIKQDCTPTANDPAVPLDDPFSGDLPDCARIRYRAHDGSCNNIAFPRWGATNSILKRLLEPDYADSVAEPRKAKSGRKLPSARIISKKVSGNNDVSSTTTTLMFMQFGQLIDHDITVRTLSGKSADLVSSAFISVLAPFLHIWSFLYTGMLDC</sequence>
<feature type="transmembrane region" description="Helical" evidence="5">
    <location>
        <begin position="178"/>
        <end position="198"/>
    </location>
</feature>
<dbReference type="GO" id="GO:0005576">
    <property type="term" value="C:extracellular region"/>
    <property type="evidence" value="ECO:0007669"/>
    <property type="project" value="UniProtKB-SubCell"/>
</dbReference>
<dbReference type="EMBL" id="BDGG01000002">
    <property type="protein sequence ID" value="GAU91370.1"/>
    <property type="molecule type" value="Genomic_DNA"/>
</dbReference>
<dbReference type="Pfam" id="PF03098">
    <property type="entry name" value="An_peroxidase"/>
    <property type="match status" value="1"/>
</dbReference>
<evidence type="ECO:0000256" key="2">
    <source>
        <dbReference type="ARBA" id="ARBA00022525"/>
    </source>
</evidence>
<dbReference type="PANTHER" id="PTHR11475">
    <property type="entry name" value="OXIDASE/PEROXIDASE"/>
    <property type="match status" value="1"/>
</dbReference>